<feature type="compositionally biased region" description="Low complexity" evidence="1">
    <location>
        <begin position="219"/>
        <end position="258"/>
    </location>
</feature>
<feature type="compositionally biased region" description="Low complexity" evidence="1">
    <location>
        <begin position="266"/>
        <end position="286"/>
    </location>
</feature>
<feature type="compositionally biased region" description="Basic and acidic residues" evidence="1">
    <location>
        <begin position="106"/>
        <end position="115"/>
    </location>
</feature>
<organism evidence="4 5">
    <name type="scientific">Zoarces viviparus</name>
    <name type="common">Viviparous eelpout</name>
    <name type="synonym">Blennius viviparus</name>
    <dbReference type="NCBI Taxonomy" id="48416"/>
    <lineage>
        <taxon>Eukaryota</taxon>
        <taxon>Metazoa</taxon>
        <taxon>Chordata</taxon>
        <taxon>Craniata</taxon>
        <taxon>Vertebrata</taxon>
        <taxon>Euteleostomi</taxon>
        <taxon>Actinopterygii</taxon>
        <taxon>Neopterygii</taxon>
        <taxon>Teleostei</taxon>
        <taxon>Neoteleostei</taxon>
        <taxon>Acanthomorphata</taxon>
        <taxon>Eupercaria</taxon>
        <taxon>Perciformes</taxon>
        <taxon>Cottioidei</taxon>
        <taxon>Zoarcales</taxon>
        <taxon>Zoarcidae</taxon>
        <taxon>Zoarcinae</taxon>
        <taxon>Zoarces</taxon>
    </lineage>
</organism>
<dbReference type="PANTHER" id="PTHR15197:SF0">
    <property type="entry name" value="COILIN"/>
    <property type="match status" value="1"/>
</dbReference>
<dbReference type="GO" id="GO:0030619">
    <property type="term" value="F:U1 snRNA binding"/>
    <property type="evidence" value="ECO:0007669"/>
    <property type="project" value="TreeGrafter"/>
</dbReference>
<feature type="compositionally biased region" description="Gly residues" evidence="1">
    <location>
        <begin position="466"/>
        <end position="479"/>
    </location>
</feature>
<gene>
    <name evidence="4" type="ORF">VZT92_008096</name>
</gene>
<dbReference type="InterPro" id="IPR031722">
    <property type="entry name" value="Coilin_N"/>
</dbReference>
<reference evidence="4 5" key="1">
    <citation type="journal article" date="2024" name="Genome Biol. Evol.">
        <title>Chromosome-level genome assembly of the viviparous eelpout Zoarces viviparus.</title>
        <authorList>
            <person name="Fuhrmann N."/>
            <person name="Brasseur M.V."/>
            <person name="Bakowski C.E."/>
            <person name="Podsiadlowski L."/>
            <person name="Prost S."/>
            <person name="Krehenwinkel H."/>
            <person name="Mayer C."/>
        </authorList>
    </citation>
    <scope>NUCLEOTIDE SEQUENCE [LARGE SCALE GENOMIC DNA]</scope>
    <source>
        <strain evidence="4">NO-MEL_2022_Ind0_liver</strain>
    </source>
</reference>
<feature type="compositionally biased region" description="Gly residues" evidence="1">
    <location>
        <begin position="335"/>
        <end position="457"/>
    </location>
</feature>
<feature type="domain" description="Coilin N-terminal" evidence="2">
    <location>
        <begin position="9"/>
        <end position="185"/>
    </location>
</feature>
<accession>A0AAW1FMC4</accession>
<sequence length="621" mass="65043">MAAHVNKFIRVRLHFDYPPPAVVDCRMCWLLVDLNTCRVVADLESVIREKFEFGRGSILSLFVEDCYLPHTESVYVVRDNDSVRVKVDCLAQANGHSGGPDASSENSRKRERPAEEDGPGENVVIKKKRKKRSIESVETVGRDTSQASADERNKKTQGKKKKKKRKKAEEKGQTVIPKPAASTNKSPVKIPKKPPVAQSKPQKVSSSDSSSEEDKAPKRPAAQKPAPKTPSSAPAASKTPPTTKPTQTKARPPSSSSETSDDEATAVKSPPKTTSTTPKGSKNSKSQQASPALRSANGPQRQAASVVAPPRVNSDSDSEEEIKLVIRRPVQQPGLGAGRGQPGLGAGRGQPGLGAGRGQPGLGAGRGQPGLGAGRGQPGLGAGRGQPGLGAGRGQPGLGAGRGQPGLGAGRGQPGLGAGRGQPGLGAGLGAGRGQPGLGAGRGQPGLGAGRGRGQGGHGEERGRGRGSGAVRGRGGGSFGFSYDRAEEPSCRTDQLTNLSVVLQNGAEDAPKPDYSSMPLLAAPPQVGQKIAFKLLELSENYTPEVSEYKEGKIVSLDLTTKQIELELLNSSPAPVKPGKFDLVYENPDGSVRVESVDYAICRDSRVTERWDSLLEPRLII</sequence>
<feature type="region of interest" description="Disordered" evidence="1">
    <location>
        <begin position="92"/>
        <end position="490"/>
    </location>
</feature>
<evidence type="ECO:0000256" key="1">
    <source>
        <dbReference type="SAM" id="MobiDB-lite"/>
    </source>
</evidence>
<dbReference type="InterPro" id="IPR056398">
    <property type="entry name" value="Tudor_Coilin"/>
</dbReference>
<dbReference type="EMBL" id="JBCEZU010000056">
    <property type="protein sequence ID" value="KAK9535733.1"/>
    <property type="molecule type" value="Genomic_DNA"/>
</dbReference>
<dbReference type="PANTHER" id="PTHR15197">
    <property type="entry name" value="COILIN P80"/>
    <property type="match status" value="1"/>
</dbReference>
<name>A0AAW1FMC4_ZOAVI</name>
<comment type="caution">
    <text evidence="4">The sequence shown here is derived from an EMBL/GenBank/DDBJ whole genome shotgun (WGS) entry which is preliminary data.</text>
</comment>
<proteinExistence type="predicted"/>
<dbReference type="Pfam" id="PF15862">
    <property type="entry name" value="Coilin_N"/>
    <property type="match status" value="1"/>
</dbReference>
<evidence type="ECO:0000313" key="4">
    <source>
        <dbReference type="EMBL" id="KAK9535733.1"/>
    </source>
</evidence>
<feature type="compositionally biased region" description="Basic residues" evidence="1">
    <location>
        <begin position="155"/>
        <end position="166"/>
    </location>
</feature>
<feature type="domain" description="Coilin tudor" evidence="3">
    <location>
        <begin position="514"/>
        <end position="594"/>
    </location>
</feature>
<evidence type="ECO:0008006" key="6">
    <source>
        <dbReference type="Google" id="ProtNLM"/>
    </source>
</evidence>
<dbReference type="InterPro" id="IPR024822">
    <property type="entry name" value="Coilin"/>
</dbReference>
<evidence type="ECO:0000313" key="5">
    <source>
        <dbReference type="Proteomes" id="UP001488805"/>
    </source>
</evidence>
<dbReference type="Proteomes" id="UP001488805">
    <property type="component" value="Unassembled WGS sequence"/>
</dbReference>
<dbReference type="Pfam" id="PF23086">
    <property type="entry name" value="Tudor_Coilin"/>
    <property type="match status" value="1"/>
</dbReference>
<dbReference type="GO" id="GO:0015030">
    <property type="term" value="C:Cajal body"/>
    <property type="evidence" value="ECO:0007669"/>
    <property type="project" value="TreeGrafter"/>
</dbReference>
<dbReference type="GO" id="GO:0030620">
    <property type="term" value="F:U2 snRNA binding"/>
    <property type="evidence" value="ECO:0007669"/>
    <property type="project" value="TreeGrafter"/>
</dbReference>
<dbReference type="AlphaFoldDB" id="A0AAW1FMC4"/>
<evidence type="ECO:0000259" key="2">
    <source>
        <dbReference type="Pfam" id="PF15862"/>
    </source>
</evidence>
<evidence type="ECO:0000259" key="3">
    <source>
        <dbReference type="Pfam" id="PF23086"/>
    </source>
</evidence>
<dbReference type="GO" id="GO:0000387">
    <property type="term" value="P:spliceosomal snRNP assembly"/>
    <property type="evidence" value="ECO:0007669"/>
    <property type="project" value="TreeGrafter"/>
</dbReference>
<protein>
    <recommendedName>
        <fullName evidence="6">Coilin</fullName>
    </recommendedName>
</protein>
<keyword evidence="5" id="KW-1185">Reference proteome</keyword>